<evidence type="ECO:0000256" key="8">
    <source>
        <dbReference type="ARBA" id="ARBA00035655"/>
    </source>
</evidence>
<dbReference type="InterPro" id="IPR007272">
    <property type="entry name" value="Sulf_transp_TsuA/YedE"/>
</dbReference>
<dbReference type="PANTHER" id="PTHR30574">
    <property type="entry name" value="INNER MEMBRANE PROTEIN YEDE"/>
    <property type="match status" value="1"/>
</dbReference>
<keyword evidence="6 9" id="KW-1133">Transmembrane helix</keyword>
<feature type="transmembrane region" description="Helical" evidence="9">
    <location>
        <begin position="266"/>
        <end position="285"/>
    </location>
</feature>
<protein>
    <submittedName>
        <fullName evidence="10">Uncharacterized protein</fullName>
    </submittedName>
</protein>
<evidence type="ECO:0000256" key="1">
    <source>
        <dbReference type="ARBA" id="ARBA00004429"/>
    </source>
</evidence>
<keyword evidence="5 9" id="KW-0812">Transmembrane</keyword>
<evidence type="ECO:0000256" key="7">
    <source>
        <dbReference type="ARBA" id="ARBA00023136"/>
    </source>
</evidence>
<feature type="transmembrane region" description="Helical" evidence="9">
    <location>
        <begin position="100"/>
        <end position="123"/>
    </location>
</feature>
<dbReference type="PANTHER" id="PTHR30574:SF1">
    <property type="entry name" value="SULPHUR TRANSPORT DOMAIN-CONTAINING PROTEIN"/>
    <property type="match status" value="1"/>
</dbReference>
<dbReference type="AlphaFoldDB" id="A0A5C1EA23"/>
<feature type="transmembrane region" description="Helical" evidence="9">
    <location>
        <begin position="65"/>
        <end position="88"/>
    </location>
</feature>
<reference evidence="10 11" key="1">
    <citation type="submission" date="2017-07" db="EMBL/GenBank/DDBJ databases">
        <title>Complete genome sequence of Oryzomicrobium terrae TPP412.</title>
        <authorList>
            <person name="Chiu L.-W."/>
            <person name="Lo K.-J."/>
            <person name="Tsai Y.-M."/>
            <person name="Lin S.-S."/>
            <person name="Kuo C.-H."/>
            <person name="Liu C.-T."/>
        </authorList>
    </citation>
    <scope>NUCLEOTIDE SEQUENCE [LARGE SCALE GENOMIC DNA]</scope>
    <source>
        <strain evidence="10 11">TPP412</strain>
    </source>
</reference>
<sequence>MEWSGLLETLGERPVAVAGGALIGVAFGALAQRSRFCLRAAVVEVARGEWLADARTRSPENGHKLAVWLLTFATAVVVAQALILAGWLDVSGARQLATRGSLSGAVLGGLLFGIGMILARGCASRQLVVAATGNLRALLTGLVFAVTAQASLSGLLAPLRTAVAGWWTVDGGARDLLALASLGHGGGLVVGLMWLAAAALAVRRAQLPLRPALAAAGVGGCVAAAWWFTATLAGQSFEPLPVQSLSFTGPSADMLMQVLAPLTKPLGFDTGLVPGVVLGAFLAAWRGGDLKLEGFQGGEMMRRYIAGAICMGFGGMLAGGCAVGAGISGAAIFAVTSWLTLVSMWLGATLTDRWLDQPQHRLVLVAG</sequence>
<proteinExistence type="inferred from homology"/>
<dbReference type="Pfam" id="PF04143">
    <property type="entry name" value="Sulf_transp"/>
    <property type="match status" value="1"/>
</dbReference>
<feature type="transmembrane region" description="Helical" evidence="9">
    <location>
        <begin position="212"/>
        <end position="229"/>
    </location>
</feature>
<dbReference type="EMBL" id="CP022579">
    <property type="protein sequence ID" value="QEL65762.1"/>
    <property type="molecule type" value="Genomic_DNA"/>
</dbReference>
<organism evidence="10 11">
    <name type="scientific">Oryzomicrobium terrae</name>
    <dbReference type="NCBI Taxonomy" id="1735038"/>
    <lineage>
        <taxon>Bacteria</taxon>
        <taxon>Pseudomonadati</taxon>
        <taxon>Pseudomonadota</taxon>
        <taxon>Betaproteobacteria</taxon>
        <taxon>Rhodocyclales</taxon>
        <taxon>Rhodocyclaceae</taxon>
        <taxon>Oryzomicrobium</taxon>
    </lineage>
</organism>
<dbReference type="GO" id="GO:0005886">
    <property type="term" value="C:plasma membrane"/>
    <property type="evidence" value="ECO:0007669"/>
    <property type="project" value="UniProtKB-SubCell"/>
</dbReference>
<dbReference type="RefSeq" id="WP_149425861.1">
    <property type="nucleotide sequence ID" value="NZ_CP022579.1"/>
</dbReference>
<feature type="transmembrane region" description="Helical" evidence="9">
    <location>
        <begin position="331"/>
        <end position="351"/>
    </location>
</feature>
<feature type="transmembrane region" description="Helical" evidence="9">
    <location>
        <begin position="15"/>
        <end position="31"/>
    </location>
</feature>
<keyword evidence="7 9" id="KW-0472">Membrane</keyword>
<comment type="subcellular location">
    <subcellularLocation>
        <location evidence="1">Cell inner membrane</location>
        <topology evidence="1">Multi-pass membrane protein</topology>
    </subcellularLocation>
</comment>
<evidence type="ECO:0000313" key="11">
    <source>
        <dbReference type="Proteomes" id="UP000323671"/>
    </source>
</evidence>
<evidence type="ECO:0000256" key="3">
    <source>
        <dbReference type="ARBA" id="ARBA00022475"/>
    </source>
</evidence>
<name>A0A5C1EA23_9RHOO</name>
<evidence type="ECO:0000256" key="4">
    <source>
        <dbReference type="ARBA" id="ARBA00022519"/>
    </source>
</evidence>
<feature type="transmembrane region" description="Helical" evidence="9">
    <location>
        <begin position="305"/>
        <end position="325"/>
    </location>
</feature>
<evidence type="ECO:0000256" key="6">
    <source>
        <dbReference type="ARBA" id="ARBA00022989"/>
    </source>
</evidence>
<gene>
    <name evidence="10" type="ORF">OTERR_22860</name>
</gene>
<accession>A0A5C1EA23</accession>
<keyword evidence="11" id="KW-1185">Reference proteome</keyword>
<evidence type="ECO:0000256" key="9">
    <source>
        <dbReference type="SAM" id="Phobius"/>
    </source>
</evidence>
<feature type="transmembrane region" description="Helical" evidence="9">
    <location>
        <begin position="176"/>
        <end position="200"/>
    </location>
</feature>
<keyword evidence="3" id="KW-1003">Cell membrane</keyword>
<dbReference type="Proteomes" id="UP000323671">
    <property type="component" value="Chromosome"/>
</dbReference>
<evidence type="ECO:0000313" key="10">
    <source>
        <dbReference type="EMBL" id="QEL65762.1"/>
    </source>
</evidence>
<evidence type="ECO:0000256" key="5">
    <source>
        <dbReference type="ARBA" id="ARBA00022692"/>
    </source>
</evidence>
<keyword evidence="2" id="KW-0813">Transport</keyword>
<keyword evidence="4" id="KW-0997">Cell inner membrane</keyword>
<feature type="transmembrane region" description="Helical" evidence="9">
    <location>
        <begin position="135"/>
        <end position="156"/>
    </location>
</feature>
<evidence type="ECO:0000256" key="2">
    <source>
        <dbReference type="ARBA" id="ARBA00022448"/>
    </source>
</evidence>
<comment type="similarity">
    <text evidence="8">Belongs to the TsuA/YedE (TC 9.B.102) family.</text>
</comment>
<dbReference type="KEGG" id="otr:OTERR_22860"/>